<dbReference type="Pfam" id="PF13920">
    <property type="entry name" value="zf-C3HC4_3"/>
    <property type="match status" value="1"/>
</dbReference>
<dbReference type="OrthoDB" id="21204at2759"/>
<dbReference type="SMART" id="SM00184">
    <property type="entry name" value="RING"/>
    <property type="match status" value="1"/>
</dbReference>
<evidence type="ECO:0000313" key="10">
    <source>
        <dbReference type="Proteomes" id="UP000054279"/>
    </source>
</evidence>
<dbReference type="InterPro" id="IPR001841">
    <property type="entry name" value="Znf_RING"/>
</dbReference>
<keyword evidence="10" id="KW-1185">Reference proteome</keyword>
<dbReference type="PROSITE" id="PS50089">
    <property type="entry name" value="ZF_RING_2"/>
    <property type="match status" value="1"/>
</dbReference>
<dbReference type="SUPFAM" id="SSF57850">
    <property type="entry name" value="RING/U-box"/>
    <property type="match status" value="1"/>
</dbReference>
<keyword evidence="6" id="KW-0479">Metal-binding</keyword>
<dbReference type="Proteomes" id="UP000054279">
    <property type="component" value="Unassembled WGS sequence"/>
</dbReference>
<evidence type="ECO:0000313" key="9">
    <source>
        <dbReference type="EMBL" id="KIJ29787.1"/>
    </source>
</evidence>
<feature type="region of interest" description="Disordered" evidence="7">
    <location>
        <begin position="76"/>
        <end position="105"/>
    </location>
</feature>
<comment type="catalytic activity">
    <reaction evidence="1">
        <text>S-ubiquitinyl-[E2 ubiquitin-conjugating enzyme]-L-cysteine + [acceptor protein]-L-lysine = [E2 ubiquitin-conjugating enzyme]-L-cysteine + N(6)-ubiquitinyl-[acceptor protein]-L-lysine.</text>
        <dbReference type="EC" id="2.3.2.27"/>
    </reaction>
</comment>
<dbReference type="GO" id="GO:0006513">
    <property type="term" value="P:protein monoubiquitination"/>
    <property type="evidence" value="ECO:0007669"/>
    <property type="project" value="TreeGrafter"/>
</dbReference>
<dbReference type="AlphaFoldDB" id="A0A0C9ULS0"/>
<protein>
    <recommendedName>
        <fullName evidence="2">RING-type E3 ubiquitin transferase</fullName>
        <ecNumber evidence="2">2.3.2.27</ecNumber>
    </recommendedName>
</protein>
<dbReference type="HOGENOM" id="CLU_111862_0_0_1"/>
<evidence type="ECO:0000256" key="2">
    <source>
        <dbReference type="ARBA" id="ARBA00012483"/>
    </source>
</evidence>
<feature type="domain" description="RING-type" evidence="8">
    <location>
        <begin position="5"/>
        <end position="44"/>
    </location>
</feature>
<dbReference type="GO" id="GO:0000209">
    <property type="term" value="P:protein polyubiquitination"/>
    <property type="evidence" value="ECO:0007669"/>
    <property type="project" value="TreeGrafter"/>
</dbReference>
<dbReference type="EC" id="2.3.2.27" evidence="2"/>
<sequence length="179" mass="21222">EDEHCVICLHEIHDRTILPCAHDRLCFDCIFIWCQQSRKCPLCNAPIGDYLIHNFRSKYDYSKYYLPPLRTSPAPTAALTRLPAGSRQSRPRRRSADWGPRRRRQSLSRDREDELELAISHRRWIYHHRLYAKHIASNPYTRYKPCPTPAQISASPDLISRATIFIRRELRIWINLDVE</sequence>
<evidence type="ECO:0000256" key="3">
    <source>
        <dbReference type="ARBA" id="ARBA00022679"/>
    </source>
</evidence>
<evidence type="ECO:0000256" key="4">
    <source>
        <dbReference type="ARBA" id="ARBA00023015"/>
    </source>
</evidence>
<dbReference type="Gene3D" id="3.30.40.10">
    <property type="entry name" value="Zinc/RING finger domain, C3HC4 (zinc finger)"/>
    <property type="match status" value="1"/>
</dbReference>
<dbReference type="PANTHER" id="PTHR46077">
    <property type="entry name" value="E3 UBIQUITIN-PROTEIN LIGASE TOPORS"/>
    <property type="match status" value="1"/>
</dbReference>
<evidence type="ECO:0000256" key="5">
    <source>
        <dbReference type="ARBA" id="ARBA00023163"/>
    </source>
</evidence>
<evidence type="ECO:0000256" key="1">
    <source>
        <dbReference type="ARBA" id="ARBA00000900"/>
    </source>
</evidence>
<dbReference type="GO" id="GO:0008270">
    <property type="term" value="F:zinc ion binding"/>
    <property type="evidence" value="ECO:0007669"/>
    <property type="project" value="UniProtKB-KW"/>
</dbReference>
<accession>A0A0C9ULS0</accession>
<keyword evidence="6" id="KW-0862">Zinc</keyword>
<evidence type="ECO:0000256" key="6">
    <source>
        <dbReference type="PROSITE-ProRule" id="PRU00175"/>
    </source>
</evidence>
<reference evidence="9 10" key="1">
    <citation type="submission" date="2014-06" db="EMBL/GenBank/DDBJ databases">
        <title>Evolutionary Origins and Diversification of the Mycorrhizal Mutualists.</title>
        <authorList>
            <consortium name="DOE Joint Genome Institute"/>
            <consortium name="Mycorrhizal Genomics Consortium"/>
            <person name="Kohler A."/>
            <person name="Kuo A."/>
            <person name="Nagy L.G."/>
            <person name="Floudas D."/>
            <person name="Copeland A."/>
            <person name="Barry K.W."/>
            <person name="Cichocki N."/>
            <person name="Veneault-Fourrey C."/>
            <person name="LaButti K."/>
            <person name="Lindquist E.A."/>
            <person name="Lipzen A."/>
            <person name="Lundell T."/>
            <person name="Morin E."/>
            <person name="Murat C."/>
            <person name="Riley R."/>
            <person name="Ohm R."/>
            <person name="Sun H."/>
            <person name="Tunlid A."/>
            <person name="Henrissat B."/>
            <person name="Grigoriev I.V."/>
            <person name="Hibbett D.S."/>
            <person name="Martin F."/>
        </authorList>
    </citation>
    <scope>NUCLEOTIDE SEQUENCE [LARGE SCALE GENOMIC DNA]</scope>
    <source>
        <strain evidence="9 10">SS14</strain>
    </source>
</reference>
<gene>
    <name evidence="9" type="ORF">M422DRAFT_214846</name>
</gene>
<dbReference type="PANTHER" id="PTHR46077:SF1">
    <property type="entry name" value="TOP1 BINDING ARGININE_SERINE RICH PROTEIN, E3 UBIQUITIN LIGASE"/>
    <property type="match status" value="1"/>
</dbReference>
<evidence type="ECO:0000259" key="8">
    <source>
        <dbReference type="PROSITE" id="PS50089"/>
    </source>
</evidence>
<keyword evidence="3" id="KW-0808">Transferase</keyword>
<dbReference type="InterPro" id="IPR013083">
    <property type="entry name" value="Znf_RING/FYVE/PHD"/>
</dbReference>
<dbReference type="EMBL" id="KN837275">
    <property type="protein sequence ID" value="KIJ29787.1"/>
    <property type="molecule type" value="Genomic_DNA"/>
</dbReference>
<keyword evidence="5" id="KW-0804">Transcription</keyword>
<dbReference type="GO" id="GO:0061630">
    <property type="term" value="F:ubiquitin protein ligase activity"/>
    <property type="evidence" value="ECO:0007669"/>
    <property type="project" value="UniProtKB-EC"/>
</dbReference>
<organism evidence="9 10">
    <name type="scientific">Sphaerobolus stellatus (strain SS14)</name>
    <dbReference type="NCBI Taxonomy" id="990650"/>
    <lineage>
        <taxon>Eukaryota</taxon>
        <taxon>Fungi</taxon>
        <taxon>Dikarya</taxon>
        <taxon>Basidiomycota</taxon>
        <taxon>Agaricomycotina</taxon>
        <taxon>Agaricomycetes</taxon>
        <taxon>Phallomycetidae</taxon>
        <taxon>Geastrales</taxon>
        <taxon>Sphaerobolaceae</taxon>
        <taxon>Sphaerobolus</taxon>
    </lineage>
</organism>
<proteinExistence type="predicted"/>
<evidence type="ECO:0000256" key="7">
    <source>
        <dbReference type="SAM" id="MobiDB-lite"/>
    </source>
</evidence>
<feature type="non-terminal residue" evidence="9">
    <location>
        <position position="179"/>
    </location>
</feature>
<name>A0A0C9ULS0_SPHS4</name>
<keyword evidence="6" id="KW-0863">Zinc-finger</keyword>
<keyword evidence="4" id="KW-0805">Transcription regulation</keyword>
<feature type="non-terminal residue" evidence="9">
    <location>
        <position position="1"/>
    </location>
</feature>